<name>A0A919S7J3_9ACTN</name>
<dbReference type="PROSITE" id="PS51186">
    <property type="entry name" value="GNAT"/>
    <property type="match status" value="1"/>
</dbReference>
<dbReference type="InterPro" id="IPR016181">
    <property type="entry name" value="Acyl_CoA_acyltransferase"/>
</dbReference>
<evidence type="ECO:0000313" key="2">
    <source>
        <dbReference type="EMBL" id="GIM64795.1"/>
    </source>
</evidence>
<dbReference type="GO" id="GO:0016747">
    <property type="term" value="F:acyltransferase activity, transferring groups other than amino-acyl groups"/>
    <property type="evidence" value="ECO:0007669"/>
    <property type="project" value="InterPro"/>
</dbReference>
<evidence type="ECO:0000259" key="1">
    <source>
        <dbReference type="PROSITE" id="PS51186"/>
    </source>
</evidence>
<dbReference type="EMBL" id="BOQL01000014">
    <property type="protein sequence ID" value="GIM64795.1"/>
    <property type="molecule type" value="Genomic_DNA"/>
</dbReference>
<organism evidence="2 3">
    <name type="scientific">Actinoplanes auranticolor</name>
    <dbReference type="NCBI Taxonomy" id="47988"/>
    <lineage>
        <taxon>Bacteria</taxon>
        <taxon>Bacillati</taxon>
        <taxon>Actinomycetota</taxon>
        <taxon>Actinomycetes</taxon>
        <taxon>Micromonosporales</taxon>
        <taxon>Micromonosporaceae</taxon>
        <taxon>Actinoplanes</taxon>
    </lineage>
</organism>
<evidence type="ECO:0000313" key="3">
    <source>
        <dbReference type="Proteomes" id="UP000681340"/>
    </source>
</evidence>
<sequence>MPWHITNNVDEFLSGAGEFLRARPVENTVLLTITDSLRQRGPHVFGDGAAALGWCGDGAFLRTPPRGALLSDMPPAAAAELAVALAGTDLPGIAGPDKVVDAFAAEWQRLTGVTPRLTGRQRLYRLDRLTPPDPPAPGAGRFAEAHDRDLLLNWMTAFQQTLGEGADHAAEFVDDKLSHGGLLLWEDGGRPVSMAGTTRPAAGMVRVQAVYTPREHRAKGYAGAATVAVTRAALDAGATDVVLFTDLDNPTSNALYQRLGYTPIEDRRTVEFPA</sequence>
<gene>
    <name evidence="2" type="ORF">Aau02nite_12730</name>
</gene>
<dbReference type="Proteomes" id="UP000681340">
    <property type="component" value="Unassembled WGS sequence"/>
</dbReference>
<dbReference type="RefSeq" id="WP_212987355.1">
    <property type="nucleotide sequence ID" value="NZ_BAABEA010000003.1"/>
</dbReference>
<keyword evidence="3" id="KW-1185">Reference proteome</keyword>
<dbReference type="AlphaFoldDB" id="A0A919S7J3"/>
<feature type="domain" description="N-acetyltransferase" evidence="1">
    <location>
        <begin position="138"/>
        <end position="274"/>
    </location>
</feature>
<protein>
    <submittedName>
        <fullName evidence="2">N-acetyltransferase</fullName>
    </submittedName>
</protein>
<proteinExistence type="predicted"/>
<dbReference type="SUPFAM" id="SSF55729">
    <property type="entry name" value="Acyl-CoA N-acyltransferases (Nat)"/>
    <property type="match status" value="1"/>
</dbReference>
<dbReference type="Gene3D" id="3.40.630.30">
    <property type="match status" value="1"/>
</dbReference>
<dbReference type="InterPro" id="IPR000182">
    <property type="entry name" value="GNAT_dom"/>
</dbReference>
<comment type="caution">
    <text evidence="2">The sequence shown here is derived from an EMBL/GenBank/DDBJ whole genome shotgun (WGS) entry which is preliminary data.</text>
</comment>
<dbReference type="Pfam" id="PF00583">
    <property type="entry name" value="Acetyltransf_1"/>
    <property type="match status" value="1"/>
</dbReference>
<reference evidence="2" key="1">
    <citation type="submission" date="2021-03" db="EMBL/GenBank/DDBJ databases">
        <title>Whole genome shotgun sequence of Actinoplanes auranticolor NBRC 12245.</title>
        <authorList>
            <person name="Komaki H."/>
            <person name="Tamura T."/>
        </authorList>
    </citation>
    <scope>NUCLEOTIDE SEQUENCE</scope>
    <source>
        <strain evidence="2">NBRC 12245</strain>
    </source>
</reference>
<accession>A0A919S7J3</accession>